<comment type="caution">
    <text evidence="2">The sequence shown here is derived from an EMBL/GenBank/DDBJ whole genome shotgun (WGS) entry which is preliminary data.</text>
</comment>
<dbReference type="AlphaFoldDB" id="A0AAV3YU40"/>
<reference evidence="2 3" key="1">
    <citation type="journal article" date="2021" name="Elife">
        <title>Chloroplast acquisition without the gene transfer in kleptoplastic sea slugs, Plakobranchus ocellatus.</title>
        <authorList>
            <person name="Maeda T."/>
            <person name="Takahashi S."/>
            <person name="Yoshida T."/>
            <person name="Shimamura S."/>
            <person name="Takaki Y."/>
            <person name="Nagai Y."/>
            <person name="Toyoda A."/>
            <person name="Suzuki Y."/>
            <person name="Arimoto A."/>
            <person name="Ishii H."/>
            <person name="Satoh N."/>
            <person name="Nishiyama T."/>
            <person name="Hasebe M."/>
            <person name="Maruyama T."/>
            <person name="Minagawa J."/>
            <person name="Obokata J."/>
            <person name="Shigenobu S."/>
        </authorList>
    </citation>
    <scope>NUCLEOTIDE SEQUENCE [LARGE SCALE GENOMIC DNA]</scope>
</reference>
<dbReference type="EMBL" id="BLXT01001480">
    <property type="protein sequence ID" value="GFN85872.1"/>
    <property type="molecule type" value="Genomic_DNA"/>
</dbReference>
<dbReference type="PANTHER" id="PTHR47163">
    <property type="entry name" value="DDE_TNP_IS1595 DOMAIN-CONTAINING PROTEIN"/>
    <property type="match status" value="1"/>
</dbReference>
<protein>
    <recommendedName>
        <fullName evidence="1">ISXO2-like transposase domain-containing protein</fullName>
    </recommendedName>
</protein>
<dbReference type="PANTHER" id="PTHR47163:SF2">
    <property type="entry name" value="SI:DKEY-17M8.2"/>
    <property type="match status" value="1"/>
</dbReference>
<dbReference type="NCBIfam" id="NF033547">
    <property type="entry name" value="transpos_IS1595"/>
    <property type="match status" value="1"/>
</dbReference>
<dbReference type="Pfam" id="PF12762">
    <property type="entry name" value="DDE_Tnp_IS1595"/>
    <property type="match status" value="1"/>
</dbReference>
<feature type="domain" description="ISXO2-like transposase" evidence="1">
    <location>
        <begin position="129"/>
        <end position="275"/>
    </location>
</feature>
<evidence type="ECO:0000259" key="1">
    <source>
        <dbReference type="SMART" id="SM01126"/>
    </source>
</evidence>
<keyword evidence="3" id="KW-1185">Reference proteome</keyword>
<proteinExistence type="predicted"/>
<dbReference type="SMART" id="SM01126">
    <property type="entry name" value="DDE_Tnp_IS1595"/>
    <property type="match status" value="1"/>
</dbReference>
<dbReference type="InterPro" id="IPR024445">
    <property type="entry name" value="Tnp_ISXO2-like"/>
</dbReference>
<dbReference type="InterPro" id="IPR053164">
    <property type="entry name" value="IS1016-like_transposase"/>
</dbReference>
<gene>
    <name evidence="2" type="ORF">PoB_001237800</name>
</gene>
<dbReference type="Proteomes" id="UP000735302">
    <property type="component" value="Unassembled WGS sequence"/>
</dbReference>
<accession>A0AAV3YU40</accession>
<sequence length="298" mass="34342">MAYNILYENASTEEAALTFLQRNNVVRSVAPFCEQCQRQMTLVRTGRGDDRCFRCPAHKGEKVFLCKGTFFENSHLTYKNIVELIFAWSFKESAVHTVHLTGLSENTVIQWFCYLRDVCSHHLVENPAQIGGIRHHVEIDESLMSKRKNNVGRVVQQRWVFGGIDRVSGRGFLEFVPDMTAATLENVIRRHIAPGSIINTDGFASYNNIVNIPVIPRYQHIVVIHEENFVDPVTGACTNRIENYWKNAKRRFKAMSGTNEAMLSSHLDEFMWREEYGKTPLDAFNKIIDHMQQWYPAP</sequence>
<evidence type="ECO:0000313" key="2">
    <source>
        <dbReference type="EMBL" id="GFN85872.1"/>
    </source>
</evidence>
<name>A0AAV3YU40_9GAST</name>
<evidence type="ECO:0000313" key="3">
    <source>
        <dbReference type="Proteomes" id="UP000735302"/>
    </source>
</evidence>
<organism evidence="2 3">
    <name type="scientific">Plakobranchus ocellatus</name>
    <dbReference type="NCBI Taxonomy" id="259542"/>
    <lineage>
        <taxon>Eukaryota</taxon>
        <taxon>Metazoa</taxon>
        <taxon>Spiralia</taxon>
        <taxon>Lophotrochozoa</taxon>
        <taxon>Mollusca</taxon>
        <taxon>Gastropoda</taxon>
        <taxon>Heterobranchia</taxon>
        <taxon>Euthyneura</taxon>
        <taxon>Panpulmonata</taxon>
        <taxon>Sacoglossa</taxon>
        <taxon>Placobranchoidea</taxon>
        <taxon>Plakobranchidae</taxon>
        <taxon>Plakobranchus</taxon>
    </lineage>
</organism>